<organism evidence="1 2">
    <name type="scientific">Eleutherodactylus coqui</name>
    <name type="common">Puerto Rican coqui</name>
    <dbReference type="NCBI Taxonomy" id="57060"/>
    <lineage>
        <taxon>Eukaryota</taxon>
        <taxon>Metazoa</taxon>
        <taxon>Chordata</taxon>
        <taxon>Craniata</taxon>
        <taxon>Vertebrata</taxon>
        <taxon>Euteleostomi</taxon>
        <taxon>Amphibia</taxon>
        <taxon>Batrachia</taxon>
        <taxon>Anura</taxon>
        <taxon>Neobatrachia</taxon>
        <taxon>Hyloidea</taxon>
        <taxon>Eleutherodactylidae</taxon>
        <taxon>Eleutherodactylinae</taxon>
        <taxon>Eleutherodactylus</taxon>
        <taxon>Eleutherodactylus</taxon>
    </lineage>
</organism>
<dbReference type="GO" id="GO:0031773">
    <property type="term" value="F:kisspeptin receptor binding"/>
    <property type="evidence" value="ECO:0007669"/>
    <property type="project" value="TreeGrafter"/>
</dbReference>
<dbReference type="PANTHER" id="PTHR16955:SF6">
    <property type="entry name" value="METASTASIS-SUPPRESSOR KISS-1"/>
    <property type="match status" value="1"/>
</dbReference>
<keyword evidence="2" id="KW-1185">Reference proteome</keyword>
<evidence type="ECO:0000313" key="1">
    <source>
        <dbReference type="EMBL" id="KAG9485502.1"/>
    </source>
</evidence>
<protein>
    <submittedName>
        <fullName evidence="1">Uncharacterized protein</fullName>
    </submittedName>
</protein>
<dbReference type="GO" id="GO:0007204">
    <property type="term" value="P:positive regulation of cytosolic calcium ion concentration"/>
    <property type="evidence" value="ECO:0007669"/>
    <property type="project" value="TreeGrafter"/>
</dbReference>
<evidence type="ECO:0000313" key="2">
    <source>
        <dbReference type="Proteomes" id="UP000770717"/>
    </source>
</evidence>
<dbReference type="Proteomes" id="UP000770717">
    <property type="component" value="Unassembled WGS sequence"/>
</dbReference>
<dbReference type="AlphaFoldDB" id="A0A8J6FCD1"/>
<sequence length="77" mass="8859">MLKQPPILALLYRRKKTLPAGQFWPSDLPIPSRVIPALEEAFLVEREKDLSTYNWNSFGLRYGKRESSAVNSNVKIL</sequence>
<name>A0A8J6FCD1_ELECQ</name>
<dbReference type="EMBL" id="WNTK01000004">
    <property type="protein sequence ID" value="KAG9485502.1"/>
    <property type="molecule type" value="Genomic_DNA"/>
</dbReference>
<proteinExistence type="predicted"/>
<dbReference type="GO" id="GO:0007186">
    <property type="term" value="P:G protein-coupled receptor signaling pathway"/>
    <property type="evidence" value="ECO:0007669"/>
    <property type="project" value="TreeGrafter"/>
</dbReference>
<dbReference type="OrthoDB" id="9899812at2759"/>
<dbReference type="InterPro" id="IPR020207">
    <property type="entry name" value="Metastasis-suppressor_KiSS-1"/>
</dbReference>
<comment type="caution">
    <text evidence="1">The sequence shown here is derived from an EMBL/GenBank/DDBJ whole genome shotgun (WGS) entry which is preliminary data.</text>
</comment>
<dbReference type="Pfam" id="PF15152">
    <property type="entry name" value="Kisspeptin"/>
    <property type="match status" value="1"/>
</dbReference>
<reference evidence="1" key="1">
    <citation type="thesis" date="2020" institute="ProQuest LLC" country="789 East Eisenhower Parkway, Ann Arbor, MI, USA">
        <title>Comparative Genomics and Chromosome Evolution.</title>
        <authorList>
            <person name="Mudd A.B."/>
        </authorList>
    </citation>
    <scope>NUCLEOTIDE SEQUENCE</scope>
    <source>
        <strain evidence="1">HN-11 Male</strain>
        <tissue evidence="1">Kidney and liver</tissue>
    </source>
</reference>
<dbReference type="PANTHER" id="PTHR16955">
    <property type="entry name" value="METASTASIS-SUPPRESSOR KISS-1"/>
    <property type="match status" value="1"/>
</dbReference>
<accession>A0A8J6FCD1</accession>
<gene>
    <name evidence="1" type="ORF">GDO78_008531</name>
</gene>